<proteinExistence type="predicted"/>
<gene>
    <name evidence="1" type="ORF">Pyn_20717</name>
</gene>
<dbReference type="Proteomes" id="UP000250321">
    <property type="component" value="Unassembled WGS sequence"/>
</dbReference>
<keyword evidence="2" id="KW-1185">Reference proteome</keyword>
<reference evidence="1 2" key="1">
    <citation type="submission" date="2018-02" db="EMBL/GenBank/DDBJ databases">
        <title>Draft genome of wild Prunus yedoensis var. nudiflora.</title>
        <authorList>
            <person name="Baek S."/>
            <person name="Kim J.-H."/>
            <person name="Choi K."/>
            <person name="Kim G.-B."/>
            <person name="Cho A."/>
            <person name="Jang H."/>
            <person name="Shin C.-H."/>
            <person name="Yu H.-J."/>
            <person name="Mun J.-H."/>
        </authorList>
    </citation>
    <scope>NUCLEOTIDE SEQUENCE [LARGE SCALE GENOMIC DNA]</scope>
    <source>
        <strain evidence="2">cv. Jeju island</strain>
        <tissue evidence="1">Leaf</tissue>
    </source>
</reference>
<name>A0A314YBR1_PRUYE</name>
<dbReference type="EMBL" id="PJQY01001363">
    <property type="protein sequence ID" value="PQQ03260.1"/>
    <property type="molecule type" value="Genomic_DNA"/>
</dbReference>
<evidence type="ECO:0000313" key="1">
    <source>
        <dbReference type="EMBL" id="PQQ03260.1"/>
    </source>
</evidence>
<protein>
    <submittedName>
        <fullName evidence="1">Uncharacterized protein</fullName>
    </submittedName>
</protein>
<comment type="caution">
    <text evidence="1">The sequence shown here is derived from an EMBL/GenBank/DDBJ whole genome shotgun (WGS) entry which is preliminary data.</text>
</comment>
<accession>A0A314YBR1</accession>
<dbReference type="AlphaFoldDB" id="A0A314YBR1"/>
<sequence>MGLPGFASAQVFGGLAGGEEDGDTVLREAQKAKMNVRPGKCNVGLGYGERETARTKFGALGLGLCQSVFAK</sequence>
<organism evidence="1 2">
    <name type="scientific">Prunus yedoensis var. nudiflora</name>
    <dbReference type="NCBI Taxonomy" id="2094558"/>
    <lineage>
        <taxon>Eukaryota</taxon>
        <taxon>Viridiplantae</taxon>
        <taxon>Streptophyta</taxon>
        <taxon>Embryophyta</taxon>
        <taxon>Tracheophyta</taxon>
        <taxon>Spermatophyta</taxon>
        <taxon>Magnoliopsida</taxon>
        <taxon>eudicotyledons</taxon>
        <taxon>Gunneridae</taxon>
        <taxon>Pentapetalae</taxon>
        <taxon>rosids</taxon>
        <taxon>fabids</taxon>
        <taxon>Rosales</taxon>
        <taxon>Rosaceae</taxon>
        <taxon>Amygdaloideae</taxon>
        <taxon>Amygdaleae</taxon>
        <taxon>Prunus</taxon>
    </lineage>
</organism>
<evidence type="ECO:0000313" key="2">
    <source>
        <dbReference type="Proteomes" id="UP000250321"/>
    </source>
</evidence>